<dbReference type="KEGG" id="bpm:BURPS1710b_A0655"/>
<feature type="region of interest" description="Disordered" evidence="1">
    <location>
        <begin position="356"/>
        <end position="394"/>
    </location>
</feature>
<feature type="compositionally biased region" description="Basic and acidic residues" evidence="1">
    <location>
        <begin position="292"/>
        <end position="312"/>
    </location>
</feature>
<evidence type="ECO:0000256" key="1">
    <source>
        <dbReference type="SAM" id="MobiDB-lite"/>
    </source>
</evidence>
<feature type="region of interest" description="Disordered" evidence="1">
    <location>
        <begin position="1"/>
        <end position="33"/>
    </location>
</feature>
<evidence type="ECO:0000313" key="3">
    <source>
        <dbReference type="Proteomes" id="UP000002700"/>
    </source>
</evidence>
<name>Q3JKT9_BURP1</name>
<dbReference type="Proteomes" id="UP000002700">
    <property type="component" value="Chromosome II"/>
</dbReference>
<sequence length="463" mass="50974">MRPRFDTTTARGSIATTRAPSGSASPRCTSNSAPPFIRSVANARLPTPSIAVTANCPAGAPPPSARASCAARSMTCCWVSSFFNCACSSTVSLCSCVSRAAVAPPSSDGAGPAARAAPAKSATPSAHIKRTRLFRIEHSFEGPLIVLVSDALDAQPRHVDRAHELRRRDAAEIRVQPVRAPRGRSGQGGRLLREIRERRARPLFGKQPLQFSGRVEPLETREKLCPDNRIVGERRIVRRRRGERHVERRALAVGIERRAGFHHEQVAHVRAVARPRVVRGARRALVAFEPPAARREPPEAHRARARERERVGQRRPRRRDGAASRLPRGELRAHALERRLALLGLDLRAMMPVRERAAEHDARRRRGDQRGARRQTPLDGPERPPALGARPAAAARQQIVEPLRLKILEALPLELRLADHDVPAAPRVIGMQPLERLLAAADPVAVRHERVVAHREVRPAPVG</sequence>
<organism evidence="2 3">
    <name type="scientific">Burkholderia pseudomallei (strain 1710b)</name>
    <dbReference type="NCBI Taxonomy" id="320372"/>
    <lineage>
        <taxon>Bacteria</taxon>
        <taxon>Pseudomonadati</taxon>
        <taxon>Pseudomonadota</taxon>
        <taxon>Betaproteobacteria</taxon>
        <taxon>Burkholderiales</taxon>
        <taxon>Burkholderiaceae</taxon>
        <taxon>Burkholderia</taxon>
        <taxon>pseudomallei group</taxon>
    </lineage>
</organism>
<feature type="region of interest" description="Disordered" evidence="1">
    <location>
        <begin position="289"/>
        <end position="326"/>
    </location>
</feature>
<accession>Q3JKT9</accession>
<dbReference type="EnsemblBacteria" id="ABA52376">
    <property type="protein sequence ID" value="ABA52376"/>
    <property type="gene ID" value="BURPS1710b_A0655"/>
</dbReference>
<dbReference type="HOGENOM" id="CLU_590098_0_0_4"/>
<protein>
    <submittedName>
        <fullName evidence="2">Uncharacterized protein</fullName>
    </submittedName>
</protein>
<dbReference type="EMBL" id="CP000125">
    <property type="protein sequence ID" value="ABA52376.1"/>
    <property type="molecule type" value="Genomic_DNA"/>
</dbReference>
<proteinExistence type="predicted"/>
<dbReference type="AlphaFoldDB" id="Q3JKT9"/>
<evidence type="ECO:0000313" key="2">
    <source>
        <dbReference type="EMBL" id="ABA52376.1"/>
    </source>
</evidence>
<feature type="compositionally biased region" description="Low complexity" evidence="1">
    <location>
        <begin position="385"/>
        <end position="394"/>
    </location>
</feature>
<feature type="region of interest" description="Disordered" evidence="1">
    <location>
        <begin position="104"/>
        <end position="124"/>
    </location>
</feature>
<reference evidence="2 3" key="1">
    <citation type="submission" date="2005-09" db="EMBL/GenBank/DDBJ databases">
        <authorList>
            <person name="Woods D.E."/>
            <person name="Nierman W.C."/>
        </authorList>
    </citation>
    <scope>NUCLEOTIDE SEQUENCE [LARGE SCALE GENOMIC DNA]</scope>
    <source>
        <strain evidence="2 3">1710b</strain>
    </source>
</reference>
<gene>
    <name evidence="2" type="ordered locus">BURPS1710b_A0655</name>
</gene>